<proteinExistence type="predicted"/>
<accession>A0A8S5SFL1</accession>
<dbReference type="EMBL" id="BK032586">
    <property type="protein sequence ID" value="DAF49726.1"/>
    <property type="molecule type" value="Genomic_DNA"/>
</dbReference>
<sequence>MKALAFDRIAVLTAKGLPDRASYIAAGDLCQIGEKTAAGLWPVTYPTKKGQKTRWVRSLKGFLVNQNHFARISYPAKGYEKATIKSSGCGVCSAIIALGAVTGSQISVQTMRDWAVNWGARVPGGTDMNKLLRLLSGRFPFRVSQTNDRNVLLWHLRAGGAAICNVAGKGMFSTGGHFMAVLGELGGKLCIADPGLYSGKYSVNARRRANVTVSGDLIFASPAVLDADCVGRWPRYYLLEREG</sequence>
<reference evidence="1" key="1">
    <citation type="journal article" date="2021" name="Proc. Natl. Acad. Sci. U.S.A.">
        <title>A Catalog of Tens of Thousands of Viruses from Human Metagenomes Reveals Hidden Associations with Chronic Diseases.</title>
        <authorList>
            <person name="Tisza M.J."/>
            <person name="Buck C.B."/>
        </authorList>
    </citation>
    <scope>NUCLEOTIDE SEQUENCE</scope>
    <source>
        <strain evidence="1">CtZih56</strain>
    </source>
</reference>
<name>A0A8S5SFL1_9CAUD</name>
<organism evidence="1">
    <name type="scientific">Podoviridae sp. ctZih56</name>
    <dbReference type="NCBI Taxonomy" id="2827741"/>
    <lineage>
        <taxon>Viruses</taxon>
        <taxon>Duplodnaviria</taxon>
        <taxon>Heunggongvirae</taxon>
        <taxon>Uroviricota</taxon>
        <taxon>Caudoviricetes</taxon>
    </lineage>
</organism>
<evidence type="ECO:0000313" key="1">
    <source>
        <dbReference type="EMBL" id="DAF49726.1"/>
    </source>
</evidence>
<protein>
    <submittedName>
        <fullName evidence="1">Peptidase</fullName>
    </submittedName>
</protein>